<comment type="caution">
    <text evidence="1">The sequence shown here is derived from an EMBL/GenBank/DDBJ whole genome shotgun (WGS) entry which is preliminary data.</text>
</comment>
<accession>A0A0E2B9X6</accession>
<proteinExistence type="predicted"/>
<evidence type="ECO:0000313" key="2">
    <source>
        <dbReference type="Proteomes" id="UP000006253"/>
    </source>
</evidence>
<name>A0A0E2B9X6_9LEPT</name>
<evidence type="ECO:0000313" key="1">
    <source>
        <dbReference type="EMBL" id="EKO17707.1"/>
    </source>
</evidence>
<dbReference type="RefSeq" id="WP_000657920.1">
    <property type="nucleotide sequence ID" value="NZ_AHMY02000005.1"/>
</dbReference>
<organism evidence="1 2">
    <name type="scientific">Leptospira kirschneri str. H1</name>
    <dbReference type="NCBI Taxonomy" id="1049966"/>
    <lineage>
        <taxon>Bacteria</taxon>
        <taxon>Pseudomonadati</taxon>
        <taxon>Spirochaetota</taxon>
        <taxon>Spirochaetia</taxon>
        <taxon>Leptospirales</taxon>
        <taxon>Leptospiraceae</taxon>
        <taxon>Leptospira</taxon>
    </lineage>
</organism>
<reference evidence="1 2" key="1">
    <citation type="submission" date="2012-10" db="EMBL/GenBank/DDBJ databases">
        <authorList>
            <person name="Harkins D.M."/>
            <person name="Durkin A.S."/>
            <person name="Brinkac L.M."/>
            <person name="Selengut J.D."/>
            <person name="Sanka R."/>
            <person name="DePew J."/>
            <person name="Purushe J."/>
            <person name="Peacock S.J."/>
            <person name="Thaipadungpanit J."/>
            <person name="Wuthiekanun V.W."/>
            <person name="Day N.P."/>
            <person name="Vinetz J.M."/>
            <person name="Sutton G.G."/>
            <person name="Nelson W.C."/>
            <person name="Fouts D.E."/>
        </authorList>
    </citation>
    <scope>NUCLEOTIDE SEQUENCE [LARGE SCALE GENOMIC DNA]</scope>
    <source>
        <strain evidence="1 2">H1</strain>
    </source>
</reference>
<sequence length="76" mass="8917">MKEGKKGYVLGEAVRDKRTGQTMYVDAVWSLEVKCVYYDPKTNQLVKLEVPYEELEKADDPLFKTRVRRDFLDLNS</sequence>
<dbReference type="AlphaFoldDB" id="A0A0E2B9X6"/>
<dbReference type="EMBL" id="AHMY02000005">
    <property type="protein sequence ID" value="EKO17707.1"/>
    <property type="molecule type" value="Genomic_DNA"/>
</dbReference>
<dbReference type="Proteomes" id="UP000006253">
    <property type="component" value="Unassembled WGS sequence"/>
</dbReference>
<gene>
    <name evidence="1" type="ORF">LEP1GSC081_4292</name>
</gene>
<evidence type="ECO:0008006" key="3">
    <source>
        <dbReference type="Google" id="ProtNLM"/>
    </source>
</evidence>
<protein>
    <recommendedName>
        <fullName evidence="3">PF09926 repeat protein</fullName>
    </recommendedName>
</protein>